<name>X0XAY4_9ZZZZ</name>
<gene>
    <name evidence="1" type="ORF">S01H1_72272</name>
</gene>
<protein>
    <submittedName>
        <fullName evidence="1">Uncharacterized protein</fullName>
    </submittedName>
</protein>
<dbReference type="AlphaFoldDB" id="X0XAY4"/>
<organism evidence="1">
    <name type="scientific">marine sediment metagenome</name>
    <dbReference type="NCBI Taxonomy" id="412755"/>
    <lineage>
        <taxon>unclassified sequences</taxon>
        <taxon>metagenomes</taxon>
        <taxon>ecological metagenomes</taxon>
    </lineage>
</organism>
<dbReference type="EMBL" id="BARS01048186">
    <property type="protein sequence ID" value="GAG33828.1"/>
    <property type="molecule type" value="Genomic_DNA"/>
</dbReference>
<evidence type="ECO:0000313" key="1">
    <source>
        <dbReference type="EMBL" id="GAG33828.1"/>
    </source>
</evidence>
<reference evidence="1" key="1">
    <citation type="journal article" date="2014" name="Front. Microbiol.">
        <title>High frequency of phylogenetically diverse reductive dehalogenase-homologous genes in deep subseafloor sedimentary metagenomes.</title>
        <authorList>
            <person name="Kawai M."/>
            <person name="Futagami T."/>
            <person name="Toyoda A."/>
            <person name="Takaki Y."/>
            <person name="Nishi S."/>
            <person name="Hori S."/>
            <person name="Arai W."/>
            <person name="Tsubouchi T."/>
            <person name="Morono Y."/>
            <person name="Uchiyama I."/>
            <person name="Ito T."/>
            <person name="Fujiyama A."/>
            <person name="Inagaki F."/>
            <person name="Takami H."/>
        </authorList>
    </citation>
    <scope>NUCLEOTIDE SEQUENCE</scope>
    <source>
        <strain evidence="1">Expedition CK06-06</strain>
    </source>
</reference>
<comment type="caution">
    <text evidence="1">The sequence shown here is derived from an EMBL/GenBank/DDBJ whole genome shotgun (WGS) entry which is preliminary data.</text>
</comment>
<sequence length="81" mass="9509">MRYEIERFIKNNLLHWNAHDFPSAIEGVKKNKSIHNNDLDKIKQVYSFCNWTTYHVDVGDDHGLEQLKGKISDFIGVYKKG</sequence>
<accession>X0XAY4</accession>
<proteinExistence type="predicted"/>